<evidence type="ECO:0000256" key="4">
    <source>
        <dbReference type="ARBA" id="ARBA00022461"/>
    </source>
</evidence>
<keyword evidence="9 13" id="KW-0472">Membrane</keyword>
<proteinExistence type="inferred from homology"/>
<dbReference type="PANTHER" id="PTHR11690:SF243">
    <property type="entry name" value="PICKPOCKET 12-RELATED"/>
    <property type="match status" value="1"/>
</dbReference>
<evidence type="ECO:0000256" key="13">
    <source>
        <dbReference type="SAM" id="Phobius"/>
    </source>
</evidence>
<evidence type="ECO:0000256" key="5">
    <source>
        <dbReference type="ARBA" id="ARBA00022692"/>
    </source>
</evidence>
<dbReference type="Proteomes" id="UP000708208">
    <property type="component" value="Unassembled WGS sequence"/>
</dbReference>
<keyword evidence="7" id="KW-0915">Sodium</keyword>
<dbReference type="InterPro" id="IPR001873">
    <property type="entry name" value="ENaC"/>
</dbReference>
<keyword evidence="15" id="KW-1185">Reference proteome</keyword>
<evidence type="ECO:0000256" key="1">
    <source>
        <dbReference type="ARBA" id="ARBA00004141"/>
    </source>
</evidence>
<evidence type="ECO:0000256" key="6">
    <source>
        <dbReference type="ARBA" id="ARBA00022989"/>
    </source>
</evidence>
<reference evidence="14" key="1">
    <citation type="submission" date="2021-06" db="EMBL/GenBank/DDBJ databases">
        <authorList>
            <person name="Hodson N. C."/>
            <person name="Mongue J. A."/>
            <person name="Jaron S. K."/>
        </authorList>
    </citation>
    <scope>NUCLEOTIDE SEQUENCE</scope>
</reference>
<organism evidence="14 15">
    <name type="scientific">Allacma fusca</name>
    <dbReference type="NCBI Taxonomy" id="39272"/>
    <lineage>
        <taxon>Eukaryota</taxon>
        <taxon>Metazoa</taxon>
        <taxon>Ecdysozoa</taxon>
        <taxon>Arthropoda</taxon>
        <taxon>Hexapoda</taxon>
        <taxon>Collembola</taxon>
        <taxon>Symphypleona</taxon>
        <taxon>Sminthuridae</taxon>
        <taxon>Allacma</taxon>
    </lineage>
</organism>
<evidence type="ECO:0000256" key="10">
    <source>
        <dbReference type="ARBA" id="ARBA00023201"/>
    </source>
</evidence>
<dbReference type="GO" id="GO:0015280">
    <property type="term" value="F:ligand-gated sodium channel activity"/>
    <property type="evidence" value="ECO:0007669"/>
    <property type="project" value="TreeGrafter"/>
</dbReference>
<comment type="similarity">
    <text evidence="2 12">Belongs to the amiloride-sensitive sodium channel (TC 1.A.6) family.</text>
</comment>
<keyword evidence="4 12" id="KW-0894">Sodium channel</keyword>
<comment type="subcellular location">
    <subcellularLocation>
        <location evidence="1">Membrane</location>
        <topology evidence="1">Multi-pass membrane protein</topology>
    </subcellularLocation>
</comment>
<evidence type="ECO:0000256" key="3">
    <source>
        <dbReference type="ARBA" id="ARBA00022448"/>
    </source>
</evidence>
<dbReference type="EMBL" id="CAJVCH010257106">
    <property type="protein sequence ID" value="CAG7733824.1"/>
    <property type="molecule type" value="Genomic_DNA"/>
</dbReference>
<evidence type="ECO:0000256" key="9">
    <source>
        <dbReference type="ARBA" id="ARBA00023136"/>
    </source>
</evidence>
<feature type="transmembrane region" description="Helical" evidence="13">
    <location>
        <begin position="521"/>
        <end position="542"/>
    </location>
</feature>
<sequence>MMSYPKSSGSRSRGGSNFWWWEPSSESVPFEFCRDTSLHGLKYIYQPQRHLTERIFWFFTFLVGLTVAVYLIHNAWNSYQNNNLIVTFEPVETPVGEIPFPAVTICNMNKVQKNKAQQILAKLHTPDYEALDELTQAQNNISLLHHVCNVSSGFSKTFNFSLHKGAVSDEDMREFVVNTNETHTGQADIEKFLQFASQKCSDMLPICIWQDQTQSCMELFNPIETDFGKCCTFNMVSQTLLNTFRSYDDRDDPEVVRQWSNWDIGKDGLLIRDDYDENGTFRKYPRRQKRSGKTFGLSILLDPDLGEYFCTTSDSVGFRLTTHLSIDSPHVADYGIAIPPNAEVYVNLNAEITMAEDNIRSYSLDKRNCYFPQEHDLTYYNYYTSSNCINECIAEQTFQSCDCVRYYMPRDDNQTLCGPDKFACAEQIKSNTIQNFQLEGLRSSCAHCLRTCTDIQYFMDTTQTNILNAEDNWQFENGSFARWRHNNVSIVHIYFGSPSTYARSRKELNGPVSFMASTGGIMGLCLGFSVLSLIEFVYYFTFRVWCERKWSRLFSVKVFDTAVTAWKDTSIFGGKQNNLKNYNGLNTSATPLPLVSASYSNRGGKVNDLVRQNHLHDSSFPVIVPVGNEDSRLTNTPNTPGMNHNVDKTVVVHEIAPYYSQLERTQYWNVVE</sequence>
<evidence type="ECO:0008006" key="16">
    <source>
        <dbReference type="Google" id="ProtNLM"/>
    </source>
</evidence>
<dbReference type="PANTHER" id="PTHR11690">
    <property type="entry name" value="AMILORIDE-SENSITIVE SODIUM CHANNEL-RELATED"/>
    <property type="match status" value="1"/>
</dbReference>
<feature type="transmembrane region" description="Helical" evidence="13">
    <location>
        <begin position="55"/>
        <end position="76"/>
    </location>
</feature>
<dbReference type="Pfam" id="PF00858">
    <property type="entry name" value="ASC"/>
    <property type="match status" value="1"/>
</dbReference>
<dbReference type="OrthoDB" id="6021021at2759"/>
<evidence type="ECO:0000256" key="11">
    <source>
        <dbReference type="ARBA" id="ARBA00023303"/>
    </source>
</evidence>
<protein>
    <recommendedName>
        <fullName evidence="16">Pickpocket protein 28</fullName>
    </recommendedName>
</protein>
<dbReference type="AlphaFoldDB" id="A0A8J2KEL1"/>
<keyword evidence="10 12" id="KW-0739">Sodium transport</keyword>
<keyword evidence="5 12" id="KW-0812">Transmembrane</keyword>
<gene>
    <name evidence="14" type="ORF">AFUS01_LOCUS22247</name>
</gene>
<accession>A0A8J2KEL1</accession>
<evidence type="ECO:0000256" key="2">
    <source>
        <dbReference type="ARBA" id="ARBA00007193"/>
    </source>
</evidence>
<keyword evidence="3 12" id="KW-0813">Transport</keyword>
<evidence type="ECO:0000313" key="14">
    <source>
        <dbReference type="EMBL" id="CAG7733824.1"/>
    </source>
</evidence>
<comment type="caution">
    <text evidence="14">The sequence shown here is derived from an EMBL/GenBank/DDBJ whole genome shotgun (WGS) entry which is preliminary data.</text>
</comment>
<evidence type="ECO:0000256" key="7">
    <source>
        <dbReference type="ARBA" id="ARBA00023053"/>
    </source>
</evidence>
<keyword evidence="11 12" id="KW-0407">Ion channel</keyword>
<evidence type="ECO:0000313" key="15">
    <source>
        <dbReference type="Proteomes" id="UP000708208"/>
    </source>
</evidence>
<keyword evidence="8 12" id="KW-0406">Ion transport</keyword>
<evidence type="ECO:0000256" key="12">
    <source>
        <dbReference type="RuleBase" id="RU000679"/>
    </source>
</evidence>
<keyword evidence="6 13" id="KW-1133">Transmembrane helix</keyword>
<evidence type="ECO:0000256" key="8">
    <source>
        <dbReference type="ARBA" id="ARBA00023065"/>
    </source>
</evidence>
<name>A0A8J2KEL1_9HEXA</name>
<dbReference type="GO" id="GO:0005886">
    <property type="term" value="C:plasma membrane"/>
    <property type="evidence" value="ECO:0007669"/>
    <property type="project" value="TreeGrafter"/>
</dbReference>